<keyword evidence="2" id="KW-1185">Reference proteome</keyword>
<proteinExistence type="predicted"/>
<accession>A0A8X6MZI0</accession>
<evidence type="ECO:0000313" key="1">
    <source>
        <dbReference type="EMBL" id="GFS85707.1"/>
    </source>
</evidence>
<evidence type="ECO:0000313" key="2">
    <source>
        <dbReference type="Proteomes" id="UP000887013"/>
    </source>
</evidence>
<sequence length="158" mass="17642">MSGSLHDLHVTAYHSLAYFFWDISIIGYDTPRDSTVPASLLEYACIAVALLLKVSEIEDGYMISRLPCAGPVDGHELYRGHIEHFSLTCMVSCAGRVIHRKAYSDRGFPFMCFLHITSAHIISIPHYIVQSSVYSALNLLPCFIGCSVLDMCLSYFLN</sequence>
<dbReference type="EMBL" id="BMAW01098613">
    <property type="protein sequence ID" value="GFS85707.1"/>
    <property type="molecule type" value="Genomic_DNA"/>
</dbReference>
<reference evidence="1" key="1">
    <citation type="submission" date="2020-08" db="EMBL/GenBank/DDBJ databases">
        <title>Multicomponent nature underlies the extraordinary mechanical properties of spider dragline silk.</title>
        <authorList>
            <person name="Kono N."/>
            <person name="Nakamura H."/>
            <person name="Mori M."/>
            <person name="Yoshida Y."/>
            <person name="Ohtoshi R."/>
            <person name="Malay A.D."/>
            <person name="Moran D.A.P."/>
            <person name="Tomita M."/>
            <person name="Numata K."/>
            <person name="Arakawa K."/>
        </authorList>
    </citation>
    <scope>NUCLEOTIDE SEQUENCE</scope>
</reference>
<name>A0A8X6MZI0_NEPPI</name>
<dbReference type="AlphaFoldDB" id="A0A8X6MZI0"/>
<gene>
    <name evidence="1" type="ORF">NPIL_468781</name>
</gene>
<dbReference type="Proteomes" id="UP000887013">
    <property type="component" value="Unassembled WGS sequence"/>
</dbReference>
<organism evidence="1 2">
    <name type="scientific">Nephila pilipes</name>
    <name type="common">Giant wood spider</name>
    <name type="synonym">Nephila maculata</name>
    <dbReference type="NCBI Taxonomy" id="299642"/>
    <lineage>
        <taxon>Eukaryota</taxon>
        <taxon>Metazoa</taxon>
        <taxon>Ecdysozoa</taxon>
        <taxon>Arthropoda</taxon>
        <taxon>Chelicerata</taxon>
        <taxon>Arachnida</taxon>
        <taxon>Araneae</taxon>
        <taxon>Araneomorphae</taxon>
        <taxon>Entelegynae</taxon>
        <taxon>Araneoidea</taxon>
        <taxon>Nephilidae</taxon>
        <taxon>Nephila</taxon>
    </lineage>
</organism>
<comment type="caution">
    <text evidence="1">The sequence shown here is derived from an EMBL/GenBank/DDBJ whole genome shotgun (WGS) entry which is preliminary data.</text>
</comment>
<protein>
    <submittedName>
        <fullName evidence="1">Uncharacterized protein</fullName>
    </submittedName>
</protein>